<dbReference type="Pfam" id="PF00857">
    <property type="entry name" value="Isochorismatase"/>
    <property type="match status" value="1"/>
</dbReference>
<protein>
    <submittedName>
        <fullName evidence="3">Isochorismatase</fullName>
    </submittedName>
</protein>
<dbReference type="Proteomes" id="UP000029481">
    <property type="component" value="Chromosome"/>
</dbReference>
<dbReference type="PANTHER" id="PTHR43540">
    <property type="entry name" value="PEROXYUREIDOACRYLATE/UREIDOACRYLATE AMIDOHYDROLASE-RELATED"/>
    <property type="match status" value="1"/>
</dbReference>
<dbReference type="InterPro" id="IPR036380">
    <property type="entry name" value="Isochorismatase-like_sf"/>
</dbReference>
<dbReference type="KEGG" id="cnt:JT31_07785"/>
<dbReference type="AlphaFoldDB" id="A0A089Q1Z3"/>
<dbReference type="EMBL" id="CP009451">
    <property type="protein sequence ID" value="AIR04514.1"/>
    <property type="molecule type" value="Genomic_DNA"/>
</dbReference>
<dbReference type="InterPro" id="IPR000868">
    <property type="entry name" value="Isochorismatase-like_dom"/>
</dbReference>
<evidence type="ECO:0000259" key="2">
    <source>
        <dbReference type="Pfam" id="PF00857"/>
    </source>
</evidence>
<organism evidence="3 4">
    <name type="scientific">Cedecea neteri</name>
    <dbReference type="NCBI Taxonomy" id="158822"/>
    <lineage>
        <taxon>Bacteria</taxon>
        <taxon>Pseudomonadati</taxon>
        <taxon>Pseudomonadota</taxon>
        <taxon>Gammaproteobacteria</taxon>
        <taxon>Enterobacterales</taxon>
        <taxon>Enterobacteriaceae</taxon>
        <taxon>Cedecea</taxon>
    </lineage>
</organism>
<keyword evidence="4" id="KW-1185">Reference proteome</keyword>
<reference evidence="3 4" key="1">
    <citation type="submission" date="2014-09" db="EMBL/GenBank/DDBJ databases">
        <title>Cedecea neteri SSMD04 Genome Sequencing.</title>
        <authorList>
            <person name="Tan J.-Y."/>
        </authorList>
    </citation>
    <scope>NUCLEOTIDE SEQUENCE [LARGE SCALE GENOMIC DNA]</scope>
    <source>
        <strain evidence="3 4">SSMD04</strain>
    </source>
</reference>
<feature type="domain" description="Isochorismatase-like" evidence="2">
    <location>
        <begin position="7"/>
        <end position="137"/>
    </location>
</feature>
<dbReference type="Gene3D" id="3.40.50.850">
    <property type="entry name" value="Isochorismatase-like"/>
    <property type="match status" value="1"/>
</dbReference>
<sequence length="174" mass="18923">MPAPRVVMVIDMQNGVLASPRRAREQTAARINQLIDAAEKVIFIQHHEAELQPGSQAFDIIPELHRPAGALYVTKTACDAFYRTTLDSLLKQNEINELVVCGCATDYCVDTTVKNGVSRGYAITVASDAHTTADRASVSAEALIQHHNEVWANLSIPGNTLAVKTTSAILNGWR</sequence>
<evidence type="ECO:0000313" key="4">
    <source>
        <dbReference type="Proteomes" id="UP000029481"/>
    </source>
</evidence>
<dbReference type="SUPFAM" id="SSF52499">
    <property type="entry name" value="Isochorismatase-like hydrolases"/>
    <property type="match status" value="1"/>
</dbReference>
<evidence type="ECO:0000256" key="1">
    <source>
        <dbReference type="ARBA" id="ARBA00022801"/>
    </source>
</evidence>
<dbReference type="OrthoDB" id="5294192at2"/>
<keyword evidence="1" id="KW-0378">Hydrolase</keyword>
<accession>A0A089Q1Z3</accession>
<gene>
    <name evidence="3" type="ORF">JT31_07785</name>
</gene>
<dbReference type="GO" id="GO:0016787">
    <property type="term" value="F:hydrolase activity"/>
    <property type="evidence" value="ECO:0007669"/>
    <property type="project" value="UniProtKB-KW"/>
</dbReference>
<dbReference type="InterPro" id="IPR050272">
    <property type="entry name" value="Isochorismatase-like_hydrls"/>
</dbReference>
<name>A0A089Q1Z3_9ENTR</name>
<evidence type="ECO:0000313" key="3">
    <source>
        <dbReference type="EMBL" id="AIR04514.1"/>
    </source>
</evidence>
<dbReference type="RefSeq" id="WP_038475190.1">
    <property type="nucleotide sequence ID" value="NZ_CP009451.1"/>
</dbReference>
<proteinExistence type="predicted"/>